<dbReference type="InterPro" id="IPR006674">
    <property type="entry name" value="HD_domain"/>
</dbReference>
<feature type="domain" description="HD" evidence="1">
    <location>
        <begin position="214"/>
        <end position="341"/>
    </location>
</feature>
<dbReference type="PANTHER" id="PTHR43155">
    <property type="entry name" value="CYCLIC DI-GMP PHOSPHODIESTERASE PA4108-RELATED"/>
    <property type="match status" value="1"/>
</dbReference>
<dbReference type="Gene3D" id="1.10.3210.10">
    <property type="entry name" value="Hypothetical protein af1432"/>
    <property type="match status" value="1"/>
</dbReference>
<dbReference type="Pfam" id="PF13487">
    <property type="entry name" value="HD_5"/>
    <property type="match status" value="1"/>
</dbReference>
<sequence>MIKVMDNPGKNFLINFYALIKATFVYDLNNDVVVNLLNRFLNQLRNLFQTFGQIEIIRYRDYIFFNKMRMRFEIEGYAALQFFEENLKKLGIKSIIITPDIKTQEILNFASLLKLNRETFIKNYNKENFPSIQIEFYTTEEEVMPEFLKDGEHIKKTYFKALKVTKNLLQNLWHRQPVDTKSFRRVVYTLIDSLSQDEFGLTALTAIKNFDEYTYNHSLNVGVLSLAMGQRLDLDRKNLVKLGTAGLLHDIGKVAIPKELIEKPGSPTKEEWEVLKKHSIYGVAEIIKTRGLDEISFASLLSAYQHHWNYDGTGYPEKSDPRMQPNLFARIIRICDAYDAMTTSRPYQILPYLPAVAIRILIKHTKTYFDPILTKVFIQILGLFPVGSCVELDNGEVGVVLRQNPAHIDRPIIKIVIKRNGEKTNGPILDLGLKGEPNILRAVYPQKYDINPAEHIITLYPSQR</sequence>
<accession>A0A7V3VUZ8</accession>
<proteinExistence type="predicted"/>
<feature type="domain" description="HD-GYP" evidence="2">
    <location>
        <begin position="192"/>
        <end position="393"/>
    </location>
</feature>
<dbReference type="PANTHER" id="PTHR43155:SF2">
    <property type="entry name" value="CYCLIC DI-GMP PHOSPHODIESTERASE PA4108"/>
    <property type="match status" value="1"/>
</dbReference>
<organism evidence="3">
    <name type="scientific">candidate division WOR-3 bacterium</name>
    <dbReference type="NCBI Taxonomy" id="2052148"/>
    <lineage>
        <taxon>Bacteria</taxon>
        <taxon>Bacteria division WOR-3</taxon>
    </lineage>
</organism>
<dbReference type="NCBIfam" id="TIGR00277">
    <property type="entry name" value="HDIG"/>
    <property type="match status" value="1"/>
</dbReference>
<evidence type="ECO:0000259" key="1">
    <source>
        <dbReference type="PROSITE" id="PS51831"/>
    </source>
</evidence>
<dbReference type="PROSITE" id="PS51831">
    <property type="entry name" value="HD"/>
    <property type="match status" value="1"/>
</dbReference>
<evidence type="ECO:0000313" key="3">
    <source>
        <dbReference type="EMBL" id="HGE78550.1"/>
    </source>
</evidence>
<gene>
    <name evidence="3" type="ORF">ENX68_06095</name>
</gene>
<dbReference type="InterPro" id="IPR037522">
    <property type="entry name" value="HD_GYP_dom"/>
</dbReference>
<dbReference type="CDD" id="cd00077">
    <property type="entry name" value="HDc"/>
    <property type="match status" value="1"/>
</dbReference>
<dbReference type="InterPro" id="IPR006675">
    <property type="entry name" value="HDIG_dom"/>
</dbReference>
<protein>
    <submittedName>
        <fullName evidence="3">HD-GYP domain-containing protein</fullName>
    </submittedName>
</protein>
<dbReference type="SUPFAM" id="SSF109604">
    <property type="entry name" value="HD-domain/PDEase-like"/>
    <property type="match status" value="1"/>
</dbReference>
<dbReference type="SMART" id="SM00471">
    <property type="entry name" value="HDc"/>
    <property type="match status" value="1"/>
</dbReference>
<dbReference type="AlphaFoldDB" id="A0A7V3VUZ8"/>
<name>A0A7V3VUZ8_UNCW3</name>
<dbReference type="EMBL" id="DTOZ01000153">
    <property type="protein sequence ID" value="HGE78550.1"/>
    <property type="molecule type" value="Genomic_DNA"/>
</dbReference>
<dbReference type="PROSITE" id="PS51832">
    <property type="entry name" value="HD_GYP"/>
    <property type="match status" value="1"/>
</dbReference>
<reference evidence="3" key="1">
    <citation type="journal article" date="2020" name="mSystems">
        <title>Genome- and Community-Level Interaction Insights into Carbon Utilization and Element Cycling Functions of Hydrothermarchaeota in Hydrothermal Sediment.</title>
        <authorList>
            <person name="Zhou Z."/>
            <person name="Liu Y."/>
            <person name="Xu W."/>
            <person name="Pan J."/>
            <person name="Luo Z.H."/>
            <person name="Li M."/>
        </authorList>
    </citation>
    <scope>NUCLEOTIDE SEQUENCE [LARGE SCALE GENOMIC DNA]</scope>
    <source>
        <strain evidence="3">SpSt-961</strain>
    </source>
</reference>
<evidence type="ECO:0000259" key="2">
    <source>
        <dbReference type="PROSITE" id="PS51832"/>
    </source>
</evidence>
<comment type="caution">
    <text evidence="3">The sequence shown here is derived from an EMBL/GenBank/DDBJ whole genome shotgun (WGS) entry which is preliminary data.</text>
</comment>
<dbReference type="InterPro" id="IPR003607">
    <property type="entry name" value="HD/PDEase_dom"/>
</dbReference>